<dbReference type="InterPro" id="IPR011545">
    <property type="entry name" value="DEAD/DEAH_box_helicase_dom"/>
</dbReference>
<evidence type="ECO:0000313" key="11">
    <source>
        <dbReference type="Proteomes" id="UP000237846"/>
    </source>
</evidence>
<dbReference type="InterPro" id="IPR010222">
    <property type="entry name" value="RNA_helicase_HrpA"/>
</dbReference>
<dbReference type="SMART" id="SM00487">
    <property type="entry name" value="DEXDc"/>
    <property type="match status" value="1"/>
</dbReference>
<evidence type="ECO:0000256" key="7">
    <source>
        <dbReference type="ARBA" id="ARBA00047984"/>
    </source>
</evidence>
<protein>
    <recommendedName>
        <fullName evidence="2">RNA helicase</fullName>
        <ecNumber evidence="2">3.6.4.13</ecNumber>
    </recommendedName>
</protein>
<dbReference type="CDD" id="cd17989">
    <property type="entry name" value="DEXHc_HrpA"/>
    <property type="match status" value="1"/>
</dbReference>
<dbReference type="FunFam" id="3.40.50.300:FF:000439">
    <property type="entry name" value="ATP-dependent RNA helicase HrpA"/>
    <property type="match status" value="1"/>
</dbReference>
<dbReference type="PROSITE" id="PS51194">
    <property type="entry name" value="HELICASE_CTER"/>
    <property type="match status" value="1"/>
</dbReference>
<dbReference type="Pfam" id="PF04408">
    <property type="entry name" value="WHD_HA2"/>
    <property type="match status" value="1"/>
</dbReference>
<keyword evidence="3" id="KW-0547">Nucleotide-binding</keyword>
<dbReference type="GO" id="GO:0005524">
    <property type="term" value="F:ATP binding"/>
    <property type="evidence" value="ECO:0007669"/>
    <property type="project" value="UniProtKB-KW"/>
</dbReference>
<dbReference type="Proteomes" id="UP000237846">
    <property type="component" value="Unassembled WGS sequence"/>
</dbReference>
<keyword evidence="4" id="KW-0378">Hydrolase</keyword>
<evidence type="ECO:0000256" key="6">
    <source>
        <dbReference type="ARBA" id="ARBA00022840"/>
    </source>
</evidence>
<dbReference type="Pfam" id="PF00270">
    <property type="entry name" value="DEAD"/>
    <property type="match status" value="1"/>
</dbReference>
<evidence type="ECO:0000256" key="5">
    <source>
        <dbReference type="ARBA" id="ARBA00022806"/>
    </source>
</evidence>
<feature type="domain" description="Helicase C-terminal" evidence="9">
    <location>
        <begin position="287"/>
        <end position="459"/>
    </location>
</feature>
<dbReference type="SMART" id="SM00382">
    <property type="entry name" value="AAA"/>
    <property type="match status" value="1"/>
</dbReference>
<dbReference type="SMART" id="SM00490">
    <property type="entry name" value="HELICc"/>
    <property type="match status" value="1"/>
</dbReference>
<dbReference type="InterPro" id="IPR014001">
    <property type="entry name" value="Helicase_ATP-bd"/>
</dbReference>
<dbReference type="NCBIfam" id="NF008348">
    <property type="entry name" value="PRK11131.1"/>
    <property type="match status" value="1"/>
</dbReference>
<dbReference type="InterPro" id="IPR048333">
    <property type="entry name" value="HA2_WH"/>
</dbReference>
<dbReference type="PANTHER" id="PTHR18934">
    <property type="entry name" value="ATP-DEPENDENT RNA HELICASE"/>
    <property type="match status" value="1"/>
</dbReference>
<dbReference type="Gene3D" id="3.40.50.300">
    <property type="entry name" value="P-loop containing nucleotide triphosphate hydrolases"/>
    <property type="match status" value="2"/>
</dbReference>
<dbReference type="FunFam" id="3.40.50.300:FF:000575">
    <property type="entry name" value="ATP-dependent helicase hrpA"/>
    <property type="match status" value="1"/>
</dbReference>
<name>A0A2T0Q7J0_9ACTN</name>
<dbReference type="Gene3D" id="1.20.120.1080">
    <property type="match status" value="1"/>
</dbReference>
<keyword evidence="5 10" id="KW-0347">Helicase</keyword>
<dbReference type="Pfam" id="PF07717">
    <property type="entry name" value="OB_NTP_bind"/>
    <property type="match status" value="1"/>
</dbReference>
<evidence type="ECO:0000259" key="8">
    <source>
        <dbReference type="PROSITE" id="PS51192"/>
    </source>
</evidence>
<dbReference type="InterPro" id="IPR003593">
    <property type="entry name" value="AAA+_ATPase"/>
</dbReference>
<dbReference type="GO" id="GO:0003724">
    <property type="term" value="F:RNA helicase activity"/>
    <property type="evidence" value="ECO:0007669"/>
    <property type="project" value="UniProtKB-EC"/>
</dbReference>
<dbReference type="Pfam" id="PF21010">
    <property type="entry name" value="HA2_C"/>
    <property type="match status" value="1"/>
</dbReference>
<feature type="domain" description="Helicase ATP-binding" evidence="8">
    <location>
        <begin position="88"/>
        <end position="251"/>
    </location>
</feature>
<dbReference type="OrthoDB" id="9805617at2"/>
<dbReference type="InterPro" id="IPR011709">
    <property type="entry name" value="DEAD-box_helicase_OB_fold"/>
</dbReference>
<organism evidence="10 11">
    <name type="scientific">Allonocardiopsis opalescens</name>
    <dbReference type="NCBI Taxonomy" id="1144618"/>
    <lineage>
        <taxon>Bacteria</taxon>
        <taxon>Bacillati</taxon>
        <taxon>Actinomycetota</taxon>
        <taxon>Actinomycetes</taxon>
        <taxon>Streptosporangiales</taxon>
        <taxon>Allonocardiopsis</taxon>
    </lineage>
</organism>
<proteinExistence type="inferred from homology"/>
<dbReference type="NCBIfam" id="TIGR01967">
    <property type="entry name" value="DEAH_box_HrpA"/>
    <property type="match status" value="1"/>
</dbReference>
<dbReference type="RefSeq" id="WP_106244692.1">
    <property type="nucleotide sequence ID" value="NZ_PVZC01000003.1"/>
</dbReference>
<dbReference type="GO" id="GO:0003723">
    <property type="term" value="F:RNA binding"/>
    <property type="evidence" value="ECO:0007669"/>
    <property type="project" value="TreeGrafter"/>
</dbReference>
<dbReference type="InterPro" id="IPR001650">
    <property type="entry name" value="Helicase_C-like"/>
</dbReference>
<comment type="catalytic activity">
    <reaction evidence="7">
        <text>ATP + H2O = ADP + phosphate + H(+)</text>
        <dbReference type="Rhea" id="RHEA:13065"/>
        <dbReference type="ChEBI" id="CHEBI:15377"/>
        <dbReference type="ChEBI" id="CHEBI:15378"/>
        <dbReference type="ChEBI" id="CHEBI:30616"/>
        <dbReference type="ChEBI" id="CHEBI:43474"/>
        <dbReference type="ChEBI" id="CHEBI:456216"/>
        <dbReference type="EC" id="3.6.4.13"/>
    </reaction>
</comment>
<keyword evidence="11" id="KW-1185">Reference proteome</keyword>
<dbReference type="PANTHER" id="PTHR18934:SF99">
    <property type="entry name" value="ATP-DEPENDENT RNA HELICASE DHX37-RELATED"/>
    <property type="match status" value="1"/>
</dbReference>
<evidence type="ECO:0000256" key="2">
    <source>
        <dbReference type="ARBA" id="ARBA00012552"/>
    </source>
</evidence>
<dbReference type="SUPFAM" id="SSF52540">
    <property type="entry name" value="P-loop containing nucleoside triphosphate hydrolases"/>
    <property type="match status" value="1"/>
</dbReference>
<dbReference type="EMBL" id="PVZC01000003">
    <property type="protein sequence ID" value="PRX99786.1"/>
    <property type="molecule type" value="Genomic_DNA"/>
</dbReference>
<dbReference type="InterPro" id="IPR007502">
    <property type="entry name" value="Helicase-assoc_dom"/>
</dbReference>
<dbReference type="Pfam" id="PF00271">
    <property type="entry name" value="Helicase_C"/>
    <property type="match status" value="1"/>
</dbReference>
<evidence type="ECO:0000313" key="10">
    <source>
        <dbReference type="EMBL" id="PRX99786.1"/>
    </source>
</evidence>
<dbReference type="InterPro" id="IPR024590">
    <property type="entry name" value="HrpA_C"/>
</dbReference>
<comment type="similarity">
    <text evidence="1">Belongs to the DEAD box helicase family. DEAH subfamily.</text>
</comment>
<dbReference type="CDD" id="cd18791">
    <property type="entry name" value="SF2_C_RHA"/>
    <property type="match status" value="1"/>
</dbReference>
<accession>A0A2T0Q7J0</accession>
<keyword evidence="6" id="KW-0067">ATP-binding</keyword>
<evidence type="ECO:0000256" key="3">
    <source>
        <dbReference type="ARBA" id="ARBA00022741"/>
    </source>
</evidence>
<evidence type="ECO:0000259" key="9">
    <source>
        <dbReference type="PROSITE" id="PS51194"/>
    </source>
</evidence>
<dbReference type="FunFam" id="1.20.120.1080:FF:000005">
    <property type="entry name" value="ATP-dependent helicase HrpA"/>
    <property type="match status" value="1"/>
</dbReference>
<dbReference type="GO" id="GO:0016787">
    <property type="term" value="F:hydrolase activity"/>
    <property type="evidence" value="ECO:0007669"/>
    <property type="project" value="UniProtKB-KW"/>
</dbReference>
<reference evidence="10 11" key="1">
    <citation type="submission" date="2018-03" db="EMBL/GenBank/DDBJ databases">
        <title>Genomic Encyclopedia of Archaeal and Bacterial Type Strains, Phase II (KMG-II): from individual species to whole genera.</title>
        <authorList>
            <person name="Goeker M."/>
        </authorList>
    </citation>
    <scope>NUCLEOTIDE SEQUENCE [LARGE SCALE GENOMIC DNA]</scope>
    <source>
        <strain evidence="10 11">DSM 45601</strain>
    </source>
</reference>
<sequence>MGTSTGRSPLAELRARLPELMPSDRRRLQRRLDGVRRVTDEARRAAAIAEIAADADRAEERVRGRRASVPPITYPAELPVSQKKDDLLAAIRDHQVVIVAGETGSGKTTQLPKICLELGRGVLGMIGHTQPRRLAARTVADRIAEELGTTTGEAVGYQVRFTDRVGENTLVKLMTDGILLAEIQRDRMLRGYDTLIIDEAHERSLNIDFILGYLKQLLPKRPDLKVVITSATIDPHRFAEHFAVDGRPAPVVEVSGRTYPVEVRYRPIVSGSEGPAGAGARDDADRDVFQAIGEAVDELCAAGPGDILVFCSGEREIRDAAEALAKDRRPGELEILPLYARLSSAEQHRVFQPHSGRRVVLATNVAETSLTVPGIRYVVDPGTARISRYSHRTKVQRLPIEPVSQASANQRKGRCGRVAEGICVRLYSEDDFLSRPEFTDAEILRTNLASVILQMSAAGLGDVAAFPFIDPPDRRNIKDGVQLLEELGALDPAAKDPAKRLTPLGRKLAQLPVDPRLARMVLEADRNGCVREVMVIAAALSIQDPRERPADAQQAAAEKHARFADRESDFSAYLNLWRYLRERRSELSSNQFRRMCRNEYLNYLRVREWQDIYSQLRQVVRTLGVTVPEEPAGGDAGEAPDDAAAAARYAAVHQSLLAGLLSHIGVKDADKNEYLGARGARFGVFPGSGLFKKPPRWVMAAELVETSRLWGRIAARVEPEWAEALGGHLVRRHYSEPHWEKKQAAVMAYERVTLYGVPIVAQRRVNYGRIDPELSRELFIRHALVEGDWQTHHGFFHDNRRLLAEVEELEHRARRRDILVDDDTLFEFYDQRIPADVVSGRHFDAWWKKARRSQPELLSFSASMLVREAVDEVSEADYPDTWTTPDGIRLRLTYAFEPGADADGVTVHIPLPVLNQVGAEGFDWQVPGLREELVTALIRALPKAIRRNFVPVPDHAAAVLGRLKPREGPLREALAAELSRRLGGAPDAVPADAWQLDRVPDHLLMTFRIVDDAGATVAEGKDLEALRTRLKDRMRAEFAAAASGIERSGLTDWTFGTLPRTFEQDHAPGRAAQGRAGHAIRAYPALVDEGASVAIRLFDTEDEQLRAMWQGTRRLLLLTLPSPAKSIQQRLPGPRRLALGHSPYRSTAELFDACVAAAVDKLLADHGGPVWDEPAFAKLRDAVRADLHHTAAEAVERVARVLAAAHEVDRRLRGTVSLALLPSLTDIRNQIAGLVYPGFVTDTGWARLPDVERYLRAIGWRLDKLPENPRRDQMYIAQVEQVRQSYERLLGQRPPAERADEPLRRIRWMIEELRVSYFAQPVGTAYPVSDKRIRKAMAELGG</sequence>
<gene>
    <name evidence="10" type="ORF">CLV72_103392</name>
</gene>
<dbReference type="SMART" id="SM00847">
    <property type="entry name" value="HA2"/>
    <property type="match status" value="1"/>
</dbReference>
<evidence type="ECO:0000256" key="4">
    <source>
        <dbReference type="ARBA" id="ARBA00022801"/>
    </source>
</evidence>
<evidence type="ECO:0000256" key="1">
    <source>
        <dbReference type="ARBA" id="ARBA00008792"/>
    </source>
</evidence>
<dbReference type="EC" id="3.6.4.13" evidence="2"/>
<dbReference type="PROSITE" id="PS51192">
    <property type="entry name" value="HELICASE_ATP_BIND_1"/>
    <property type="match status" value="1"/>
</dbReference>
<dbReference type="Pfam" id="PF11898">
    <property type="entry name" value="DUF3418"/>
    <property type="match status" value="1"/>
</dbReference>
<comment type="caution">
    <text evidence="10">The sequence shown here is derived from an EMBL/GenBank/DDBJ whole genome shotgun (WGS) entry which is preliminary data.</text>
</comment>
<dbReference type="InterPro" id="IPR027417">
    <property type="entry name" value="P-loop_NTPase"/>
</dbReference>